<reference evidence="8 9" key="1">
    <citation type="submission" date="2019-06" db="EMBL/GenBank/DDBJ databases">
        <title>A chromosomal-level reference genome of Carpinus fangiana (Coryloideae, Betulaceae).</title>
        <authorList>
            <person name="Yang X."/>
            <person name="Wang Z."/>
            <person name="Zhang L."/>
            <person name="Hao G."/>
            <person name="Liu J."/>
            <person name="Yang Y."/>
        </authorList>
    </citation>
    <scope>NUCLEOTIDE SEQUENCE [LARGE SCALE GENOMIC DNA]</scope>
    <source>
        <strain evidence="8">Cfa_2016G</strain>
        <tissue evidence="8">Leaf</tissue>
    </source>
</reference>
<keyword evidence="3 6" id="KW-0812">Transmembrane</keyword>
<protein>
    <recommendedName>
        <fullName evidence="6">WAT1-related protein</fullName>
    </recommendedName>
</protein>
<dbReference type="OrthoDB" id="1728340at2759"/>
<dbReference type="Pfam" id="PF00892">
    <property type="entry name" value="EamA"/>
    <property type="match status" value="1"/>
</dbReference>
<dbReference type="EMBL" id="CM017325">
    <property type="protein sequence ID" value="KAE8055005.1"/>
    <property type="molecule type" value="Genomic_DNA"/>
</dbReference>
<keyword evidence="9" id="KW-1185">Reference proteome</keyword>
<dbReference type="InterPro" id="IPR000620">
    <property type="entry name" value="EamA_dom"/>
</dbReference>
<organism evidence="8 9">
    <name type="scientific">Carpinus fangiana</name>
    <dbReference type="NCBI Taxonomy" id="176857"/>
    <lineage>
        <taxon>Eukaryota</taxon>
        <taxon>Viridiplantae</taxon>
        <taxon>Streptophyta</taxon>
        <taxon>Embryophyta</taxon>
        <taxon>Tracheophyta</taxon>
        <taxon>Spermatophyta</taxon>
        <taxon>Magnoliopsida</taxon>
        <taxon>eudicotyledons</taxon>
        <taxon>Gunneridae</taxon>
        <taxon>Pentapetalae</taxon>
        <taxon>rosids</taxon>
        <taxon>fabids</taxon>
        <taxon>Fagales</taxon>
        <taxon>Betulaceae</taxon>
        <taxon>Carpinus</taxon>
    </lineage>
</organism>
<evidence type="ECO:0000256" key="1">
    <source>
        <dbReference type="ARBA" id="ARBA00004141"/>
    </source>
</evidence>
<feature type="domain" description="EamA" evidence="7">
    <location>
        <begin position="53"/>
        <end position="190"/>
    </location>
</feature>
<dbReference type="InterPro" id="IPR030184">
    <property type="entry name" value="WAT1-related"/>
</dbReference>
<name>A0A5N6R4G9_9ROSI</name>
<evidence type="ECO:0000259" key="7">
    <source>
        <dbReference type="Pfam" id="PF00892"/>
    </source>
</evidence>
<evidence type="ECO:0000313" key="8">
    <source>
        <dbReference type="EMBL" id="KAE8055005.1"/>
    </source>
</evidence>
<feature type="transmembrane region" description="Helical" evidence="6">
    <location>
        <begin position="114"/>
        <end position="135"/>
    </location>
</feature>
<dbReference type="AlphaFoldDB" id="A0A5N6R4G9"/>
<evidence type="ECO:0000256" key="4">
    <source>
        <dbReference type="ARBA" id="ARBA00022989"/>
    </source>
</evidence>
<comment type="similarity">
    <text evidence="2 6">Belongs to the drug/metabolite transporter (DMT) superfamily. Plant drug/metabolite exporter (P-DME) (TC 2.A.7.4) family.</text>
</comment>
<feature type="transmembrane region" description="Helical" evidence="6">
    <location>
        <begin position="174"/>
        <end position="192"/>
    </location>
</feature>
<evidence type="ECO:0000313" key="9">
    <source>
        <dbReference type="Proteomes" id="UP000327013"/>
    </source>
</evidence>
<evidence type="ECO:0000256" key="5">
    <source>
        <dbReference type="ARBA" id="ARBA00023136"/>
    </source>
</evidence>
<feature type="transmembrane region" description="Helical" evidence="6">
    <location>
        <begin position="147"/>
        <end position="168"/>
    </location>
</feature>
<accession>A0A5N6R4G9</accession>
<gene>
    <name evidence="8" type="ORF">FH972_011878</name>
</gene>
<dbReference type="SUPFAM" id="SSF103481">
    <property type="entry name" value="Multidrug resistance efflux transporter EmrE"/>
    <property type="match status" value="1"/>
</dbReference>
<dbReference type="GO" id="GO:0016020">
    <property type="term" value="C:membrane"/>
    <property type="evidence" value="ECO:0007669"/>
    <property type="project" value="UniProtKB-SubCell"/>
</dbReference>
<dbReference type="Proteomes" id="UP000327013">
    <property type="component" value="Chromosome 5"/>
</dbReference>
<evidence type="ECO:0000256" key="3">
    <source>
        <dbReference type="ARBA" id="ARBA00022692"/>
    </source>
</evidence>
<feature type="transmembrane region" description="Helical" evidence="6">
    <location>
        <begin position="50"/>
        <end position="70"/>
    </location>
</feature>
<feature type="transmembrane region" description="Helical" evidence="6">
    <location>
        <begin position="12"/>
        <end position="30"/>
    </location>
</feature>
<evidence type="ECO:0000256" key="6">
    <source>
        <dbReference type="RuleBase" id="RU363077"/>
    </source>
</evidence>
<keyword evidence="4 6" id="KW-1133">Transmembrane helix</keyword>
<proteinExistence type="inferred from homology"/>
<dbReference type="GO" id="GO:0022857">
    <property type="term" value="F:transmembrane transporter activity"/>
    <property type="evidence" value="ECO:0007669"/>
    <property type="project" value="InterPro"/>
</dbReference>
<dbReference type="InterPro" id="IPR037185">
    <property type="entry name" value="EmrE-like"/>
</dbReference>
<dbReference type="PANTHER" id="PTHR31218">
    <property type="entry name" value="WAT1-RELATED PROTEIN"/>
    <property type="match status" value="1"/>
</dbReference>
<sequence length="217" mass="23658">METLGWSSFYGILKIVGMVISVGGAVLLSFTNSMGSSKETSSAGGGHKKLILGPVLLFLSSVAWSLWLIVQPNLLKQYPARLRLSTLQCLLGSVQSTVAALALQRNFDSWKIGWNIQLASLVYCGVLVTGASYGLQIWCIEKKGPFYVAMFFPLSLLITAIFSAFVWAERLRCGSILGGIMIVGGLYSVLWGRSKEGTQQMLKSEAPGEKIQDVERR</sequence>
<comment type="subcellular location">
    <subcellularLocation>
        <location evidence="1 6">Membrane</location>
        <topology evidence="1 6">Multi-pass membrane protein</topology>
    </subcellularLocation>
</comment>
<evidence type="ECO:0000256" key="2">
    <source>
        <dbReference type="ARBA" id="ARBA00007635"/>
    </source>
</evidence>
<keyword evidence="5 6" id="KW-0472">Membrane</keyword>